<evidence type="ECO:0000256" key="1">
    <source>
        <dbReference type="SAM" id="Phobius"/>
    </source>
</evidence>
<feature type="transmembrane region" description="Helical" evidence="1">
    <location>
        <begin position="36"/>
        <end position="59"/>
    </location>
</feature>
<keyword evidence="1" id="KW-1133">Transmembrane helix</keyword>
<reference evidence="2 3" key="1">
    <citation type="submission" date="2018-03" db="EMBL/GenBank/DDBJ databases">
        <title>Bacteriophage NCPPB3778 and a type I-E CRISPR drive the evolution of the US Biological Select Agent, Rathayibacter toxicus.</title>
        <authorList>
            <person name="Davis E.W.II."/>
            <person name="Tabima J.F."/>
            <person name="Weisberg A.J."/>
            <person name="Dantas Lopes L."/>
            <person name="Wiseman M.S."/>
            <person name="Wiseman M.S."/>
            <person name="Pupko T."/>
            <person name="Belcher M.S."/>
            <person name="Sechler A.J."/>
            <person name="Tancos M.A."/>
            <person name="Schroeder B.K."/>
            <person name="Murray T.D."/>
            <person name="Luster D.G."/>
            <person name="Schneider W.L."/>
            <person name="Rogers E."/>
            <person name="Andreote F.D."/>
            <person name="Grunwald N.J."/>
            <person name="Putnam M.L."/>
            <person name="Chang J.H."/>
        </authorList>
    </citation>
    <scope>NUCLEOTIDE SEQUENCE [LARGE SCALE GENOMIC DNA]</scope>
    <source>
        <strain evidence="2 3">NCCPB 2253</strain>
    </source>
</reference>
<keyword evidence="1" id="KW-0472">Membrane</keyword>
<gene>
    <name evidence="2" type="ORF">C7V51_00605</name>
</gene>
<dbReference type="Proteomes" id="UP000283946">
    <property type="component" value="Chromosome"/>
</dbReference>
<keyword evidence="1" id="KW-0812">Transmembrane</keyword>
<evidence type="ECO:0000313" key="3">
    <source>
        <dbReference type="Proteomes" id="UP000283946"/>
    </source>
</evidence>
<dbReference type="KEGG" id="ria:C7V51_00605"/>
<accession>A0AAD1ELJ7</accession>
<dbReference type="AlphaFoldDB" id="A0AAD1ELJ7"/>
<dbReference type="EMBL" id="CP028130">
    <property type="protein sequence ID" value="AZZ54554.1"/>
    <property type="molecule type" value="Genomic_DNA"/>
</dbReference>
<organism evidence="2 3">
    <name type="scientific">Rathayibacter iranicus</name>
    <dbReference type="NCBI Taxonomy" id="59737"/>
    <lineage>
        <taxon>Bacteria</taxon>
        <taxon>Bacillati</taxon>
        <taxon>Actinomycetota</taxon>
        <taxon>Actinomycetes</taxon>
        <taxon>Micrococcales</taxon>
        <taxon>Microbacteriaceae</taxon>
        <taxon>Rathayibacter</taxon>
    </lineage>
</organism>
<protein>
    <submittedName>
        <fullName evidence="2">Uncharacterized protein</fullName>
    </submittedName>
</protein>
<sequence>MEVSPLLLSLWLMMQFIVLSLSVAAGSVLASNPTQTLLIVAASALVLAHSVCWVANALARSLRMAPNAPPVPTRIQASEGLRLPGEPGTPGNIRARAPAFVVQTSF</sequence>
<evidence type="ECO:0000313" key="2">
    <source>
        <dbReference type="EMBL" id="AZZ54554.1"/>
    </source>
</evidence>
<proteinExistence type="predicted"/>
<name>A0AAD1ELJ7_9MICO</name>